<sequence length="156" mass="17113">MIHCNIVRFVQPPSTTMSSTLPCHVLVSHRYGTDGHLPSRGEVVVIRLSEDLFGPGSILDSGRTLPSGVNRHNYHHAVVVDTGLMVVPEHLVVLTVFPMPAYSLPDPVSGLSSTWWLLEQADDFQQLHIPVPYHASASVPDASPIWCRSSNGWLEA</sequence>
<dbReference type="Proteomes" id="UP000053424">
    <property type="component" value="Unassembled WGS sequence"/>
</dbReference>
<dbReference type="AlphaFoldDB" id="A0A0C3C591"/>
<reference evidence="1 2" key="1">
    <citation type="submission" date="2014-04" db="EMBL/GenBank/DDBJ databases">
        <authorList>
            <consortium name="DOE Joint Genome Institute"/>
            <person name="Kuo A."/>
            <person name="Gay G."/>
            <person name="Dore J."/>
            <person name="Kohler A."/>
            <person name="Nagy L.G."/>
            <person name="Floudas D."/>
            <person name="Copeland A."/>
            <person name="Barry K.W."/>
            <person name="Cichocki N."/>
            <person name="Veneault-Fourrey C."/>
            <person name="LaButti K."/>
            <person name="Lindquist E.A."/>
            <person name="Lipzen A."/>
            <person name="Lundell T."/>
            <person name="Morin E."/>
            <person name="Murat C."/>
            <person name="Sun H."/>
            <person name="Tunlid A."/>
            <person name="Henrissat B."/>
            <person name="Grigoriev I.V."/>
            <person name="Hibbett D.S."/>
            <person name="Martin F."/>
            <person name="Nordberg H.P."/>
            <person name="Cantor M.N."/>
            <person name="Hua S.X."/>
        </authorList>
    </citation>
    <scope>NUCLEOTIDE SEQUENCE [LARGE SCALE GENOMIC DNA]</scope>
    <source>
        <strain evidence="2">h7</strain>
    </source>
</reference>
<dbReference type="EMBL" id="KN831774">
    <property type="protein sequence ID" value="KIM44025.1"/>
    <property type="molecule type" value="Genomic_DNA"/>
</dbReference>
<protein>
    <submittedName>
        <fullName evidence="1">Uncharacterized protein</fullName>
    </submittedName>
</protein>
<dbReference type="OrthoDB" id="3045230at2759"/>
<proteinExistence type="predicted"/>
<gene>
    <name evidence="1" type="ORF">M413DRAFT_373633</name>
</gene>
<organism evidence="1 2">
    <name type="scientific">Hebeloma cylindrosporum</name>
    <dbReference type="NCBI Taxonomy" id="76867"/>
    <lineage>
        <taxon>Eukaryota</taxon>
        <taxon>Fungi</taxon>
        <taxon>Dikarya</taxon>
        <taxon>Basidiomycota</taxon>
        <taxon>Agaricomycotina</taxon>
        <taxon>Agaricomycetes</taxon>
        <taxon>Agaricomycetidae</taxon>
        <taxon>Agaricales</taxon>
        <taxon>Agaricineae</taxon>
        <taxon>Hymenogastraceae</taxon>
        <taxon>Hebeloma</taxon>
    </lineage>
</organism>
<reference evidence="2" key="2">
    <citation type="submission" date="2015-01" db="EMBL/GenBank/DDBJ databases">
        <title>Evolutionary Origins and Diversification of the Mycorrhizal Mutualists.</title>
        <authorList>
            <consortium name="DOE Joint Genome Institute"/>
            <consortium name="Mycorrhizal Genomics Consortium"/>
            <person name="Kohler A."/>
            <person name="Kuo A."/>
            <person name="Nagy L.G."/>
            <person name="Floudas D."/>
            <person name="Copeland A."/>
            <person name="Barry K.W."/>
            <person name="Cichocki N."/>
            <person name="Veneault-Fourrey C."/>
            <person name="LaButti K."/>
            <person name="Lindquist E.A."/>
            <person name="Lipzen A."/>
            <person name="Lundell T."/>
            <person name="Morin E."/>
            <person name="Murat C."/>
            <person name="Riley R."/>
            <person name="Ohm R."/>
            <person name="Sun H."/>
            <person name="Tunlid A."/>
            <person name="Henrissat B."/>
            <person name="Grigoriev I.V."/>
            <person name="Hibbett D.S."/>
            <person name="Martin F."/>
        </authorList>
    </citation>
    <scope>NUCLEOTIDE SEQUENCE [LARGE SCALE GENOMIC DNA]</scope>
    <source>
        <strain evidence="2">h7</strain>
    </source>
</reference>
<keyword evidence="2" id="KW-1185">Reference proteome</keyword>
<dbReference type="HOGENOM" id="CLU_1686820_0_0_1"/>
<evidence type="ECO:0000313" key="1">
    <source>
        <dbReference type="EMBL" id="KIM44025.1"/>
    </source>
</evidence>
<accession>A0A0C3C591</accession>
<name>A0A0C3C591_HEBCY</name>
<evidence type="ECO:0000313" key="2">
    <source>
        <dbReference type="Proteomes" id="UP000053424"/>
    </source>
</evidence>